<dbReference type="PANTHER" id="PTHR19918:SF1">
    <property type="entry name" value="FIZZY-RELATED PROTEIN HOMOLOG"/>
    <property type="match status" value="1"/>
</dbReference>
<keyword evidence="14" id="KW-1185">Reference proteome</keyword>
<keyword evidence="5" id="KW-0677">Repeat</keyword>
<dbReference type="InterPro" id="IPR015943">
    <property type="entry name" value="WD40/YVTN_repeat-like_dom_sf"/>
</dbReference>
<dbReference type="OrthoDB" id="10263272at2759"/>
<evidence type="ECO:0000256" key="2">
    <source>
        <dbReference type="ARBA" id="ARBA00006445"/>
    </source>
</evidence>
<organism evidence="13 14">
    <name type="scientific">Monodelphis domestica</name>
    <name type="common">Gray short-tailed opossum</name>
    <dbReference type="NCBI Taxonomy" id="13616"/>
    <lineage>
        <taxon>Eukaryota</taxon>
        <taxon>Metazoa</taxon>
        <taxon>Chordata</taxon>
        <taxon>Craniata</taxon>
        <taxon>Vertebrata</taxon>
        <taxon>Euteleostomi</taxon>
        <taxon>Mammalia</taxon>
        <taxon>Metatheria</taxon>
        <taxon>Didelphimorphia</taxon>
        <taxon>Didelphidae</taxon>
        <taxon>Monodelphis</taxon>
    </lineage>
</organism>
<evidence type="ECO:0000313" key="13">
    <source>
        <dbReference type="Ensembl" id="ENSMODP00000008575.3"/>
    </source>
</evidence>
<dbReference type="GO" id="GO:0010997">
    <property type="term" value="F:anaphase-promoting complex binding"/>
    <property type="evidence" value="ECO:0000318"/>
    <property type="project" value="GO_Central"/>
</dbReference>
<evidence type="ECO:0000256" key="11">
    <source>
        <dbReference type="SAM" id="MobiDB-lite"/>
    </source>
</evidence>
<reference evidence="13" key="3">
    <citation type="submission" date="2025-09" db="UniProtKB">
        <authorList>
            <consortium name="Ensembl"/>
        </authorList>
    </citation>
    <scope>IDENTIFICATION</scope>
</reference>
<comment type="pathway">
    <text evidence="1">Protein modification; protein ubiquitination.</text>
</comment>
<evidence type="ECO:0000256" key="3">
    <source>
        <dbReference type="ARBA" id="ARBA00022574"/>
    </source>
</evidence>
<reference evidence="13 14" key="1">
    <citation type="journal article" date="2007" name="Nature">
        <title>Genome of the marsupial Monodelphis domestica reveals innovation in non-coding sequences.</title>
        <authorList>
            <person name="Mikkelsen T.S."/>
            <person name="Wakefield M.J."/>
            <person name="Aken B."/>
            <person name="Amemiya C.T."/>
            <person name="Chang J.L."/>
            <person name="Duke S."/>
            <person name="Garber M."/>
            <person name="Gentles A.J."/>
            <person name="Goodstadt L."/>
            <person name="Heger A."/>
            <person name="Jurka J."/>
            <person name="Kamal M."/>
            <person name="Mauceli E."/>
            <person name="Searle S.M."/>
            <person name="Sharpe T."/>
            <person name="Baker M.L."/>
            <person name="Batzer M.A."/>
            <person name="Benos P.V."/>
            <person name="Belov K."/>
            <person name="Clamp M."/>
            <person name="Cook A."/>
            <person name="Cuff J."/>
            <person name="Das R."/>
            <person name="Davidow L."/>
            <person name="Deakin J.E."/>
            <person name="Fazzari M.J."/>
            <person name="Glass J.L."/>
            <person name="Grabherr M."/>
            <person name="Greally J.M."/>
            <person name="Gu W."/>
            <person name="Hore T.A."/>
            <person name="Huttley G.A."/>
            <person name="Kleber M."/>
            <person name="Jirtle R.L."/>
            <person name="Koina E."/>
            <person name="Lee J.T."/>
            <person name="Mahony S."/>
            <person name="Marra M.A."/>
            <person name="Miller R.D."/>
            <person name="Nicholls R.D."/>
            <person name="Oda M."/>
            <person name="Papenfuss A.T."/>
            <person name="Parra Z.E."/>
            <person name="Pollock D.D."/>
            <person name="Ray D.A."/>
            <person name="Schein J.E."/>
            <person name="Speed T.P."/>
            <person name="Thompson K."/>
            <person name="VandeBerg J.L."/>
            <person name="Wade C.M."/>
            <person name="Walker J.A."/>
            <person name="Waters P.D."/>
            <person name="Webber C."/>
            <person name="Weidman J.R."/>
            <person name="Xie X."/>
            <person name="Zody M.C."/>
            <person name="Baldwin J."/>
            <person name="Abdouelleil A."/>
            <person name="Abdulkadir J."/>
            <person name="Abebe A."/>
            <person name="Abera B."/>
            <person name="Abreu J."/>
            <person name="Acer S.C."/>
            <person name="Aftuck L."/>
            <person name="Alexander A."/>
            <person name="An P."/>
            <person name="Anderson E."/>
            <person name="Anderson S."/>
            <person name="Arachi H."/>
            <person name="Azer M."/>
            <person name="Bachantsang P."/>
            <person name="Barry A."/>
            <person name="Bayul T."/>
            <person name="Berlin A."/>
            <person name="Bessette D."/>
            <person name="Bloom T."/>
            <person name="Bloom T."/>
            <person name="Boguslavskiy L."/>
            <person name="Bonnet C."/>
            <person name="Boukhgalter B."/>
            <person name="Bourzgui I."/>
            <person name="Brown A."/>
            <person name="Cahill P."/>
            <person name="Channer S."/>
            <person name="Cheshatsang Y."/>
            <person name="Chuda L."/>
            <person name="Citroen M."/>
            <person name="Collymore A."/>
            <person name="Cooke P."/>
            <person name="Costello M."/>
            <person name="D'Aco K."/>
            <person name="Daza R."/>
            <person name="De Haan G."/>
            <person name="DeGray S."/>
            <person name="DeMaso C."/>
            <person name="Dhargay N."/>
            <person name="Dooley K."/>
            <person name="Dooley E."/>
            <person name="Doricent M."/>
            <person name="Dorje P."/>
            <person name="Dorjee K."/>
            <person name="Dupes A."/>
            <person name="Elong R."/>
            <person name="Falk J."/>
            <person name="Farina A."/>
            <person name="Faro S."/>
            <person name="Ferguson D."/>
            <person name="Fisher S."/>
            <person name="Foley C.D."/>
            <person name="Franke A."/>
            <person name="Friedrich D."/>
            <person name="Gadbois L."/>
            <person name="Gearin G."/>
            <person name="Gearin C.R."/>
            <person name="Giannoukos G."/>
            <person name="Goode T."/>
            <person name="Graham J."/>
            <person name="Grandbois E."/>
            <person name="Grewal S."/>
            <person name="Gyaltsen K."/>
            <person name="Hafez N."/>
            <person name="Hagos B."/>
            <person name="Hall J."/>
            <person name="Henson C."/>
            <person name="Hollinger A."/>
            <person name="Honan T."/>
            <person name="Huard M.D."/>
            <person name="Hughes L."/>
            <person name="Hurhula B."/>
            <person name="Husby M.E."/>
            <person name="Kamat A."/>
            <person name="Kanga B."/>
            <person name="Kashin S."/>
            <person name="Khazanovich D."/>
            <person name="Kisner P."/>
            <person name="Lance K."/>
            <person name="Lara M."/>
            <person name="Lee W."/>
            <person name="Lennon N."/>
            <person name="Letendre F."/>
            <person name="LeVine R."/>
            <person name="Lipovsky A."/>
            <person name="Liu X."/>
            <person name="Liu J."/>
            <person name="Liu S."/>
            <person name="Lokyitsang T."/>
            <person name="Lokyitsang Y."/>
            <person name="Lubonja R."/>
            <person name="Lui A."/>
            <person name="MacDonald P."/>
            <person name="Magnisalis V."/>
            <person name="Maru K."/>
            <person name="Matthews C."/>
            <person name="McCusker W."/>
            <person name="McDonough S."/>
            <person name="Mehta T."/>
            <person name="Meldrim J."/>
            <person name="Meneus L."/>
            <person name="Mihai O."/>
            <person name="Mihalev A."/>
            <person name="Mihova T."/>
            <person name="Mittelman R."/>
            <person name="Mlenga V."/>
            <person name="Montmayeur A."/>
            <person name="Mulrain L."/>
            <person name="Navidi A."/>
            <person name="Naylor J."/>
            <person name="Negash T."/>
            <person name="Nguyen T."/>
            <person name="Nguyen N."/>
            <person name="Nicol R."/>
            <person name="Norbu C."/>
            <person name="Norbu N."/>
            <person name="Novod N."/>
            <person name="O'Neill B."/>
            <person name="Osman S."/>
            <person name="Markiewicz E."/>
            <person name="Oyono O.L."/>
            <person name="Patti C."/>
            <person name="Phunkhang P."/>
            <person name="Pierre F."/>
            <person name="Priest M."/>
            <person name="Raghuraman S."/>
            <person name="Rege F."/>
            <person name="Reyes R."/>
            <person name="Rise C."/>
            <person name="Rogov P."/>
            <person name="Ross K."/>
            <person name="Ryan E."/>
            <person name="Settipalli S."/>
            <person name="Shea T."/>
            <person name="Sherpa N."/>
            <person name="Shi L."/>
            <person name="Shih D."/>
            <person name="Sparrow T."/>
            <person name="Spaulding J."/>
            <person name="Stalker J."/>
            <person name="Stange-Thomann N."/>
            <person name="Stavropoulos S."/>
            <person name="Stone C."/>
            <person name="Strader C."/>
            <person name="Tesfaye S."/>
            <person name="Thomson T."/>
            <person name="Thoulutsang Y."/>
            <person name="Thoulutsang D."/>
            <person name="Topham K."/>
            <person name="Topping I."/>
            <person name="Tsamla T."/>
            <person name="Vassiliev H."/>
            <person name="Vo A."/>
            <person name="Wangchuk T."/>
            <person name="Wangdi T."/>
            <person name="Weiand M."/>
            <person name="Wilkinson J."/>
            <person name="Wilson A."/>
            <person name="Yadav S."/>
            <person name="Young G."/>
            <person name="Yu Q."/>
            <person name="Zembek L."/>
            <person name="Zhong D."/>
            <person name="Zimmer A."/>
            <person name="Zwirko Z."/>
            <person name="Jaffe D.B."/>
            <person name="Alvarez P."/>
            <person name="Brockman W."/>
            <person name="Butler J."/>
            <person name="Chin C."/>
            <person name="Gnerre S."/>
            <person name="MacCallum I."/>
            <person name="Graves J.A."/>
            <person name="Ponting C.P."/>
            <person name="Breen M."/>
            <person name="Samollow P.B."/>
            <person name="Lander E.S."/>
            <person name="Lindblad-Toh K."/>
        </authorList>
    </citation>
    <scope>NUCLEOTIDE SEQUENCE [LARGE SCALE GENOMIC DNA]</scope>
</reference>
<dbReference type="AlphaFoldDB" id="F6PS88"/>
<dbReference type="RefSeq" id="XP_056665788.1">
    <property type="nucleotide sequence ID" value="XM_056809810.1"/>
</dbReference>
<evidence type="ECO:0000256" key="4">
    <source>
        <dbReference type="ARBA" id="ARBA00022618"/>
    </source>
</evidence>
<dbReference type="InterPro" id="IPR036322">
    <property type="entry name" value="WD40_repeat_dom_sf"/>
</dbReference>
<evidence type="ECO:0000256" key="10">
    <source>
        <dbReference type="PROSITE-ProRule" id="PRU00221"/>
    </source>
</evidence>
<dbReference type="InterPro" id="IPR019775">
    <property type="entry name" value="WD40_repeat_CS"/>
</dbReference>
<evidence type="ECO:0000256" key="6">
    <source>
        <dbReference type="ARBA" id="ARBA00022776"/>
    </source>
</evidence>
<dbReference type="GO" id="GO:1905786">
    <property type="term" value="P:positive regulation of anaphase-promoting complex-dependent catabolic process"/>
    <property type="evidence" value="ECO:0000318"/>
    <property type="project" value="GO_Central"/>
</dbReference>
<dbReference type="GO" id="GO:1990757">
    <property type="term" value="F:ubiquitin ligase activator activity"/>
    <property type="evidence" value="ECO:0000318"/>
    <property type="project" value="GO_Central"/>
</dbReference>
<dbReference type="Proteomes" id="UP000002280">
    <property type="component" value="Chromosome X"/>
</dbReference>
<evidence type="ECO:0000313" key="14">
    <source>
        <dbReference type="Proteomes" id="UP000002280"/>
    </source>
</evidence>
<dbReference type="HOGENOM" id="CLU_014831_4_2_1"/>
<evidence type="ECO:0000256" key="1">
    <source>
        <dbReference type="ARBA" id="ARBA00004906"/>
    </source>
</evidence>
<gene>
    <name evidence="13" type="primary">LOC100017278</name>
</gene>
<feature type="repeat" description="WD" evidence="10">
    <location>
        <begin position="415"/>
        <end position="448"/>
    </location>
</feature>
<name>F6PS88_MONDO</name>
<feature type="region of interest" description="Disordered" evidence="11">
    <location>
        <begin position="1"/>
        <end position="20"/>
    </location>
</feature>
<dbReference type="GeneID" id="100017278"/>
<reference evidence="13" key="2">
    <citation type="submission" date="2025-08" db="UniProtKB">
        <authorList>
            <consortium name="Ensembl"/>
        </authorList>
    </citation>
    <scope>IDENTIFICATION</scope>
</reference>
<dbReference type="CDD" id="cd00200">
    <property type="entry name" value="WD40"/>
    <property type="match status" value="1"/>
</dbReference>
<dbReference type="SUPFAM" id="SSF50978">
    <property type="entry name" value="WD40 repeat-like"/>
    <property type="match status" value="1"/>
</dbReference>
<evidence type="ECO:0000256" key="7">
    <source>
        <dbReference type="ARBA" id="ARBA00023306"/>
    </source>
</evidence>
<feature type="repeat" description="WD" evidence="10">
    <location>
        <begin position="201"/>
        <end position="242"/>
    </location>
</feature>
<dbReference type="GO" id="GO:0031145">
    <property type="term" value="P:anaphase-promoting complex-dependent catabolic process"/>
    <property type="evidence" value="ECO:0000318"/>
    <property type="project" value="GO_Central"/>
</dbReference>
<dbReference type="STRING" id="13616.ENSMODP00000008575"/>
<keyword evidence="4" id="KW-0132">Cell division</keyword>
<evidence type="ECO:0000256" key="8">
    <source>
        <dbReference type="ARBA" id="ARBA00073600"/>
    </source>
</evidence>
<keyword evidence="7" id="KW-0131">Cell cycle</keyword>
<dbReference type="Ensembl" id="ENSMODT00000008745.3">
    <property type="protein sequence ID" value="ENSMODP00000008575.3"/>
    <property type="gene ID" value="ENSMODG00000025321.2"/>
</dbReference>
<evidence type="ECO:0000259" key="12">
    <source>
        <dbReference type="Pfam" id="PF24807"/>
    </source>
</evidence>
<dbReference type="InterPro" id="IPR056150">
    <property type="entry name" value="WD40_CDC20-Fz"/>
</dbReference>
<dbReference type="RefSeq" id="XP_056665789.1">
    <property type="nucleotide sequence ID" value="XM_056809811.1"/>
</dbReference>
<dbReference type="PROSITE" id="PS00678">
    <property type="entry name" value="WD_REPEATS_1"/>
    <property type="match status" value="1"/>
</dbReference>
<dbReference type="GO" id="GO:0051301">
    <property type="term" value="P:cell division"/>
    <property type="evidence" value="ECO:0007669"/>
    <property type="project" value="UniProtKB-KW"/>
</dbReference>
<dbReference type="InParanoid" id="F6PS88"/>
<dbReference type="InterPro" id="IPR033010">
    <property type="entry name" value="Cdc20/Fizzy"/>
</dbReference>
<keyword evidence="3 10" id="KW-0853">WD repeat</keyword>
<protein>
    <recommendedName>
        <fullName evidence="8">Fizzy-related protein homolog</fullName>
    </recommendedName>
    <alternativeName>
        <fullName evidence="9">Cdh1/Hct1 homolog</fullName>
    </alternativeName>
</protein>
<feature type="region of interest" description="Disordered" evidence="11">
    <location>
        <begin position="38"/>
        <end position="63"/>
    </location>
</feature>
<feature type="repeat" description="WD" evidence="10">
    <location>
        <begin position="285"/>
        <end position="317"/>
    </location>
</feature>
<dbReference type="PROSITE" id="PS50294">
    <property type="entry name" value="WD_REPEATS_REGION"/>
    <property type="match status" value="3"/>
</dbReference>
<dbReference type="FunFam" id="2.130.10.10:FF:000025">
    <property type="entry name" value="FIZZY-related 2 isoform 1"/>
    <property type="match status" value="1"/>
</dbReference>
<dbReference type="PROSITE" id="PS50082">
    <property type="entry name" value="WD_REPEATS_2"/>
    <property type="match status" value="4"/>
</dbReference>
<comment type="similarity">
    <text evidence="2">Belongs to the WD repeat CDC20/Fizzy family.</text>
</comment>
<dbReference type="OMA" id="RDIRAYP"/>
<dbReference type="eggNOG" id="KOG0305">
    <property type="taxonomic scope" value="Eukaryota"/>
</dbReference>
<dbReference type="Bgee" id="ENSMODG00000025321">
    <property type="expression patterns" value="Expressed in spermatid and 2 other cell types or tissues"/>
</dbReference>
<dbReference type="Pfam" id="PF24807">
    <property type="entry name" value="WD40_CDC20-Fz"/>
    <property type="match status" value="1"/>
</dbReference>
<keyword evidence="6" id="KW-0498">Mitosis</keyword>
<dbReference type="GO" id="GO:0005680">
    <property type="term" value="C:anaphase-promoting complex"/>
    <property type="evidence" value="ECO:0000318"/>
    <property type="project" value="GO_Central"/>
</dbReference>
<evidence type="ECO:0000256" key="5">
    <source>
        <dbReference type="ARBA" id="ARBA00022737"/>
    </source>
</evidence>
<dbReference type="GeneTree" id="ENSGT00950000183104"/>
<sequence>MSWSLALPPTAPVPSASKYGDRYIPSRVAANWEVHFHSKDESELSSGPKQKTEDSNSGKNRSSLVYSTALKNELLGARIQKAPSLESEENQSPQPCGPTKRNLFTYSPNTFRWRPEIGSEMSAYAMSPISKSSQTLLTTVQREARIIPKSPFRILEAPELSDDFYLNLLDWSRHNIVAVGLGSTVFLWSATTSQVTELCDLAQEDDAVTSVSWTERGTLLAVGTQKGVVQIWDADAEKRVATMEGHSGRVSSLAWNGSQISSGSRDRRINQRDIRAYPLQSQRWLQGHKQEVCGLKWSTDHRLLASGGNDNRLLLWNCYSLKPVQKYTAHKAAVKAIAWSPHQHRLLASGGGSADRCIRFWNTLTGQPLQHVDTGSQVCNLAWSKQDNELVSTHGYSENQIVIWKYPSMTQVAKLTGHLYRVLYLAVSPDGQTIVTGAGDKSLRFWNVFRKACAQKESASVLSLFTRIR</sequence>
<feature type="domain" description="CDC20/Fizzy WD40" evidence="12">
    <location>
        <begin position="155"/>
        <end position="446"/>
    </location>
</feature>
<dbReference type="PANTHER" id="PTHR19918">
    <property type="entry name" value="CELL DIVISION CYCLE 20 CDC20 FIZZY -RELATED"/>
    <property type="match status" value="1"/>
</dbReference>
<dbReference type="Gene3D" id="2.130.10.10">
    <property type="entry name" value="YVTN repeat-like/Quinoprotein amine dehydrogenase"/>
    <property type="match status" value="1"/>
</dbReference>
<dbReference type="RefSeq" id="XP_056665787.1">
    <property type="nucleotide sequence ID" value="XM_056809809.1"/>
</dbReference>
<accession>F6PS88</accession>
<dbReference type="SMART" id="SM00320">
    <property type="entry name" value="WD40"/>
    <property type="match status" value="7"/>
</dbReference>
<dbReference type="InterPro" id="IPR001680">
    <property type="entry name" value="WD40_rpt"/>
</dbReference>
<evidence type="ECO:0000256" key="9">
    <source>
        <dbReference type="ARBA" id="ARBA00081406"/>
    </source>
</evidence>
<proteinExistence type="inferred from homology"/>
<feature type="repeat" description="WD" evidence="10">
    <location>
        <begin position="327"/>
        <end position="371"/>
    </location>
</feature>